<dbReference type="AlphaFoldDB" id="A0A5D3CWD7"/>
<dbReference type="Proteomes" id="UP000321947">
    <property type="component" value="Unassembled WGS sequence"/>
</dbReference>
<protein>
    <submittedName>
        <fullName evidence="1">K(+) efflux antiporter 5-like</fullName>
    </submittedName>
</protein>
<dbReference type="EMBL" id="SSTD01008459">
    <property type="protein sequence ID" value="TYK15842.1"/>
    <property type="molecule type" value="Genomic_DNA"/>
</dbReference>
<evidence type="ECO:0000313" key="2">
    <source>
        <dbReference type="Proteomes" id="UP000321947"/>
    </source>
</evidence>
<proteinExistence type="predicted"/>
<organism evidence="1 2">
    <name type="scientific">Cucumis melo var. makuwa</name>
    <name type="common">Oriental melon</name>
    <dbReference type="NCBI Taxonomy" id="1194695"/>
    <lineage>
        <taxon>Eukaryota</taxon>
        <taxon>Viridiplantae</taxon>
        <taxon>Streptophyta</taxon>
        <taxon>Embryophyta</taxon>
        <taxon>Tracheophyta</taxon>
        <taxon>Spermatophyta</taxon>
        <taxon>Magnoliopsida</taxon>
        <taxon>eudicotyledons</taxon>
        <taxon>Gunneridae</taxon>
        <taxon>Pentapetalae</taxon>
        <taxon>rosids</taxon>
        <taxon>fabids</taxon>
        <taxon>Cucurbitales</taxon>
        <taxon>Cucurbitaceae</taxon>
        <taxon>Benincaseae</taxon>
        <taxon>Cucumis</taxon>
    </lineage>
</organism>
<name>A0A5D3CWD7_CUCMM</name>
<sequence length="163" mass="18317">MKGADLKEQKTLVLGSHDFCSSLYCRQSFYQRRPFNRKTRAKNPSLSRRLFNHPSNIAPSPSIVLLQFGQGRSVAVIPSVLLQPNVHSFQTSSVEREGQALFYTPFSTRFLRFRSFQASLRFSASIGSSSNVLILLKESGGDLIVRLNLVFAELLPILEVLKV</sequence>
<comment type="caution">
    <text evidence="1">The sequence shown here is derived from an EMBL/GenBank/DDBJ whole genome shotgun (WGS) entry which is preliminary data.</text>
</comment>
<accession>A0A5D3CWD7</accession>
<gene>
    <name evidence="1" type="ORF">E5676_scaffold637G00150</name>
</gene>
<reference evidence="1 2" key="1">
    <citation type="submission" date="2019-08" db="EMBL/GenBank/DDBJ databases">
        <title>Draft genome sequences of two oriental melons (Cucumis melo L. var makuwa).</title>
        <authorList>
            <person name="Kwon S.-Y."/>
        </authorList>
    </citation>
    <scope>NUCLEOTIDE SEQUENCE [LARGE SCALE GENOMIC DNA]</scope>
    <source>
        <strain evidence="2">cv. Chang Bougi</strain>
        <tissue evidence="1">Leaf</tissue>
    </source>
</reference>
<evidence type="ECO:0000313" key="1">
    <source>
        <dbReference type="EMBL" id="TYK15842.1"/>
    </source>
</evidence>